<gene>
    <name evidence="1 3 4" type="primary">ncbp2as2</name>
</gene>
<dbReference type="GeneTree" id="ENSGT00390000001143"/>
<dbReference type="AGR" id="Xenbase:XB-GENE-29099219"/>
<dbReference type="OrthoDB" id="5950777at2759"/>
<dbReference type="CTD" id="152217"/>
<dbReference type="GeneID" id="108647610"/>
<protein>
    <submittedName>
        <fullName evidence="1">NCBP2 antisense 2 (head to head)</fullName>
    </submittedName>
    <submittedName>
        <fullName evidence="3">Protein NCBP2AS2</fullName>
    </submittedName>
</protein>
<dbReference type="Proteomes" id="UP000008143">
    <property type="component" value="Chromosome 5"/>
</dbReference>
<sequence>MVLRRLLFTLLNNPQLIEKLSESRPIRRAAQITAFAVTKAQLSGKDAAQRILRSDTVRQIRQETSRAGPPRDMWEMGRKAERIKDTFLREFRTGLQDAKKQIKRGEGK</sequence>
<reference evidence="1" key="1">
    <citation type="journal article" date="2010" name="Science">
        <title>The genome of the Western clawed frog Xenopus tropicalis.</title>
        <authorList>
            <person name="Hellsten U."/>
            <person name="Harland R.M."/>
            <person name="Gilchrist M.J."/>
            <person name="Hendrix D."/>
            <person name="Jurka J."/>
            <person name="Kapitonov V."/>
            <person name="Ovcharenko I."/>
            <person name="Putnam N.H."/>
            <person name="Shu S."/>
            <person name="Taher L."/>
            <person name="Blitz I.L."/>
            <person name="Blumberg B."/>
            <person name="Dichmann D.S."/>
            <person name="Dubchak I."/>
            <person name="Amaya E."/>
            <person name="Detter J.C."/>
            <person name="Fletcher R."/>
            <person name="Gerhard D.S."/>
            <person name="Goodstein D."/>
            <person name="Graves T."/>
            <person name="Grigoriev I.V."/>
            <person name="Grimwood J."/>
            <person name="Kawashima T."/>
            <person name="Lindquist E."/>
            <person name="Lucas S.M."/>
            <person name="Mead P.E."/>
            <person name="Mitros T."/>
            <person name="Ogino H."/>
            <person name="Ohta Y."/>
            <person name="Poliakov A.V."/>
            <person name="Pollet N."/>
            <person name="Robert J."/>
            <person name="Salamov A."/>
            <person name="Sater A.K."/>
            <person name="Schmutz J."/>
            <person name="Terry A."/>
            <person name="Vize P.D."/>
            <person name="Warren W.C."/>
            <person name="Wells D."/>
            <person name="Wills A."/>
            <person name="Wilson R.K."/>
            <person name="Zimmerman L.B."/>
            <person name="Zorn A.M."/>
            <person name="Grainger R."/>
            <person name="Grammer T."/>
            <person name="Khokha M.K."/>
            <person name="Richardson P.M."/>
            <person name="Rokhsar D.S."/>
        </authorList>
    </citation>
    <scope>NUCLEOTIDE SEQUENCE [LARGE SCALE GENOMIC DNA]</scope>
    <source>
        <strain evidence="1">Nigerian</strain>
    </source>
</reference>
<dbReference type="Ensembl" id="ENSXETT00000085064">
    <property type="protein sequence ID" value="ENSXETP00000090007"/>
    <property type="gene ID" value="ENSXETG00000035366"/>
</dbReference>
<reference evidence="1" key="2">
    <citation type="submission" date="2020-05" db="UniProtKB">
        <authorList>
            <consortium name="Ensembl"/>
        </authorList>
    </citation>
    <scope>IDENTIFICATION</scope>
</reference>
<dbReference type="OMA" id="YNITHMA"/>
<accession>A0A6I8RXQ9</accession>
<reference evidence="3" key="3">
    <citation type="submission" date="2025-04" db="UniProtKB">
        <authorList>
            <consortium name="RefSeq"/>
        </authorList>
    </citation>
    <scope>IDENTIFICATION</scope>
    <source>
        <strain evidence="3">Nigerian</strain>
        <tissue evidence="3">Liver and blood</tissue>
    </source>
</reference>
<name>A0A6I8RXQ9_XENTR</name>
<dbReference type="Xenbase" id="XB-GENE-29099219">
    <property type="gene designation" value="ncbp2as2"/>
</dbReference>
<keyword evidence="2" id="KW-1185">Reference proteome</keyword>
<dbReference type="Bgee" id="ENSXETG00000035366">
    <property type="expression patterns" value="Expressed in 2-cell stage embryo and 12 other cell types or tissues"/>
</dbReference>
<evidence type="ECO:0000313" key="2">
    <source>
        <dbReference type="Proteomes" id="UP000008143"/>
    </source>
</evidence>
<evidence type="ECO:0000313" key="4">
    <source>
        <dbReference type="Xenbase" id="XB-GENE-29099219"/>
    </source>
</evidence>
<dbReference type="InterPro" id="IPR042407">
    <property type="entry name" value="NCBP2-AS2"/>
</dbReference>
<dbReference type="PANTHER" id="PTHR41161:SF1">
    <property type="entry name" value="PROTEIN NCBP2AS2"/>
    <property type="match status" value="1"/>
</dbReference>
<dbReference type="RefSeq" id="XP_017949516.1">
    <property type="nucleotide sequence ID" value="XM_018094027.2"/>
</dbReference>
<evidence type="ECO:0000313" key="1">
    <source>
        <dbReference type="Ensembl" id="ENSXETP00000090007"/>
    </source>
</evidence>
<proteinExistence type="predicted"/>
<dbReference type="PANTHER" id="PTHR41161">
    <property type="entry name" value="PROTEIN NCBP2AS2"/>
    <property type="match status" value="1"/>
</dbReference>
<dbReference type="AlphaFoldDB" id="A0A6I8RXQ9"/>
<organism evidence="1">
    <name type="scientific">Xenopus tropicalis</name>
    <name type="common">Western clawed frog</name>
    <name type="synonym">Silurana tropicalis</name>
    <dbReference type="NCBI Taxonomy" id="8364"/>
    <lineage>
        <taxon>Eukaryota</taxon>
        <taxon>Metazoa</taxon>
        <taxon>Chordata</taxon>
        <taxon>Craniata</taxon>
        <taxon>Vertebrata</taxon>
        <taxon>Euteleostomi</taxon>
        <taxon>Amphibia</taxon>
        <taxon>Batrachia</taxon>
        <taxon>Anura</taxon>
        <taxon>Pipoidea</taxon>
        <taxon>Pipidae</taxon>
        <taxon>Xenopodinae</taxon>
        <taxon>Xenopus</taxon>
        <taxon>Silurana</taxon>
    </lineage>
</organism>
<dbReference type="KEGG" id="xtr:108647610"/>
<evidence type="ECO:0000313" key="3">
    <source>
        <dbReference type="RefSeq" id="XP_017949516.1"/>
    </source>
</evidence>